<dbReference type="AlphaFoldDB" id="A0AA38P8M2"/>
<evidence type="ECO:0000313" key="4">
    <source>
        <dbReference type="Proteomes" id="UP001163846"/>
    </source>
</evidence>
<dbReference type="EMBL" id="MU806188">
    <property type="protein sequence ID" value="KAJ3838339.1"/>
    <property type="molecule type" value="Genomic_DNA"/>
</dbReference>
<evidence type="ECO:0000256" key="1">
    <source>
        <dbReference type="SAM" id="MobiDB-lite"/>
    </source>
</evidence>
<feature type="compositionally biased region" description="Pro residues" evidence="1">
    <location>
        <begin position="136"/>
        <end position="145"/>
    </location>
</feature>
<evidence type="ECO:0000313" key="3">
    <source>
        <dbReference type="EMBL" id="KAJ3838339.1"/>
    </source>
</evidence>
<organism evidence="3 4">
    <name type="scientific">Lentinula raphanica</name>
    <dbReference type="NCBI Taxonomy" id="153919"/>
    <lineage>
        <taxon>Eukaryota</taxon>
        <taxon>Fungi</taxon>
        <taxon>Dikarya</taxon>
        <taxon>Basidiomycota</taxon>
        <taxon>Agaricomycotina</taxon>
        <taxon>Agaricomycetes</taxon>
        <taxon>Agaricomycetidae</taxon>
        <taxon>Agaricales</taxon>
        <taxon>Marasmiineae</taxon>
        <taxon>Omphalotaceae</taxon>
        <taxon>Lentinula</taxon>
    </lineage>
</organism>
<reference evidence="3" key="1">
    <citation type="submission" date="2022-08" db="EMBL/GenBank/DDBJ databases">
        <authorList>
            <consortium name="DOE Joint Genome Institute"/>
            <person name="Min B."/>
            <person name="Riley R."/>
            <person name="Sierra-Patev S."/>
            <person name="Naranjo-Ortiz M."/>
            <person name="Looney B."/>
            <person name="Konkel Z."/>
            <person name="Slot J.C."/>
            <person name="Sakamoto Y."/>
            <person name="Steenwyk J.L."/>
            <person name="Rokas A."/>
            <person name="Carro J."/>
            <person name="Camarero S."/>
            <person name="Ferreira P."/>
            <person name="Molpeceres G."/>
            <person name="Ruiz-Duenas F.J."/>
            <person name="Serrano A."/>
            <person name="Henrissat B."/>
            <person name="Drula E."/>
            <person name="Hughes K.W."/>
            <person name="Mata J.L."/>
            <person name="Ishikawa N.K."/>
            <person name="Vargas-Isla R."/>
            <person name="Ushijima S."/>
            <person name="Smith C.A."/>
            <person name="Ahrendt S."/>
            <person name="Andreopoulos W."/>
            <person name="He G."/>
            <person name="Labutti K."/>
            <person name="Lipzen A."/>
            <person name="Ng V."/>
            <person name="Sandor L."/>
            <person name="Barry K."/>
            <person name="Martinez A.T."/>
            <person name="Xiao Y."/>
            <person name="Gibbons J.G."/>
            <person name="Terashima K."/>
            <person name="Hibbett D.S."/>
            <person name="Grigoriev I.V."/>
        </authorList>
    </citation>
    <scope>NUCLEOTIDE SEQUENCE</scope>
    <source>
        <strain evidence="3">TFB9207</strain>
    </source>
</reference>
<keyword evidence="4" id="KW-1185">Reference proteome</keyword>
<evidence type="ECO:0000256" key="2">
    <source>
        <dbReference type="SAM" id="SignalP"/>
    </source>
</evidence>
<feature type="chain" id="PRO_5041268686" evidence="2">
    <location>
        <begin position="23"/>
        <end position="262"/>
    </location>
</feature>
<dbReference type="Proteomes" id="UP001163846">
    <property type="component" value="Unassembled WGS sequence"/>
</dbReference>
<gene>
    <name evidence="3" type="ORF">F5878DRAFT_619834</name>
</gene>
<accession>A0AA38P8M2</accession>
<feature type="compositionally biased region" description="Basic and acidic residues" evidence="1">
    <location>
        <begin position="148"/>
        <end position="166"/>
    </location>
</feature>
<feature type="region of interest" description="Disordered" evidence="1">
    <location>
        <begin position="26"/>
        <end position="46"/>
    </location>
</feature>
<keyword evidence="2" id="KW-0732">Signal</keyword>
<protein>
    <submittedName>
        <fullName evidence="3">Uncharacterized protein</fullName>
    </submittedName>
</protein>
<sequence length="262" mass="30139">MMFYFRTIHLVFGLIVIGAVNAVPMPPSGTTSRSPSPEPLVPSRGGDPLEYRNDLIDVYWKGYYPYATRYADMTDGQLRSVLKKMQADEYQHQGWIQVFISFNDNPFNANPRTDSMIKEKLLKWLKWLKLSKGSPSPSPPSPPSPNAIKEEKLSKLSKEQAGVTEEKESMLRKSIQEWSGREVPRDKALGVKFVYAGRLEPGTVYQSFDYYVFWTRGEPPARFDPDKSRDRECVFVQVNRKLPKGVVEVKSRVPMIDIRRWV</sequence>
<proteinExistence type="predicted"/>
<name>A0AA38P8M2_9AGAR</name>
<comment type="caution">
    <text evidence="3">The sequence shown here is derived from an EMBL/GenBank/DDBJ whole genome shotgun (WGS) entry which is preliminary data.</text>
</comment>
<feature type="signal peptide" evidence="2">
    <location>
        <begin position="1"/>
        <end position="22"/>
    </location>
</feature>
<feature type="region of interest" description="Disordered" evidence="1">
    <location>
        <begin position="132"/>
        <end position="166"/>
    </location>
</feature>